<dbReference type="Proteomes" id="UP000827986">
    <property type="component" value="Unassembled WGS sequence"/>
</dbReference>
<comment type="caution">
    <text evidence="1">The sequence shown here is derived from an EMBL/GenBank/DDBJ whole genome shotgun (WGS) entry which is preliminary data.</text>
</comment>
<dbReference type="AlphaFoldDB" id="A0A9D4AZD9"/>
<keyword evidence="2" id="KW-1185">Reference proteome</keyword>
<evidence type="ECO:0000313" key="2">
    <source>
        <dbReference type="Proteomes" id="UP000827986"/>
    </source>
</evidence>
<accession>A0A9D4AZD9</accession>
<proteinExistence type="predicted"/>
<organism evidence="1 2">
    <name type="scientific">Mauremys mutica</name>
    <name type="common">yellowpond turtle</name>
    <dbReference type="NCBI Taxonomy" id="74926"/>
    <lineage>
        <taxon>Eukaryota</taxon>
        <taxon>Metazoa</taxon>
        <taxon>Chordata</taxon>
        <taxon>Craniata</taxon>
        <taxon>Vertebrata</taxon>
        <taxon>Euteleostomi</taxon>
        <taxon>Archelosauria</taxon>
        <taxon>Testudinata</taxon>
        <taxon>Testudines</taxon>
        <taxon>Cryptodira</taxon>
        <taxon>Durocryptodira</taxon>
        <taxon>Testudinoidea</taxon>
        <taxon>Geoemydidae</taxon>
        <taxon>Geoemydinae</taxon>
        <taxon>Mauremys</taxon>
    </lineage>
</organism>
<protein>
    <submittedName>
        <fullName evidence="1">Uncharacterized protein</fullName>
    </submittedName>
</protein>
<name>A0A9D4AZD9_9SAUR</name>
<evidence type="ECO:0000313" key="1">
    <source>
        <dbReference type="EMBL" id="KAH1175409.1"/>
    </source>
</evidence>
<reference evidence="1" key="1">
    <citation type="submission" date="2021-09" db="EMBL/GenBank/DDBJ databases">
        <title>The genome of Mauremys mutica provides insights into the evolution of semi-aquatic lifestyle.</title>
        <authorList>
            <person name="Gong S."/>
            <person name="Gao Y."/>
        </authorList>
    </citation>
    <scope>NUCLEOTIDE SEQUENCE</scope>
    <source>
        <strain evidence="1">MM-2020</strain>
        <tissue evidence="1">Muscle</tissue>
    </source>
</reference>
<gene>
    <name evidence="1" type="ORF">KIL84_008283</name>
</gene>
<sequence length="125" mass="13379">MVFPHADLLKGLSAGKLLGGGRQNLANLLRRAWSTHTAHALEQWPHPSASSPPREGGLVHLSSSQTPQLCLKVCWEQDEFNISSVQAKASVLKPAVSLPSFASSSCCKAAVPHPMTRQEAAGWSE</sequence>
<dbReference type="EMBL" id="JAHDVG010000477">
    <property type="protein sequence ID" value="KAH1175409.1"/>
    <property type="molecule type" value="Genomic_DNA"/>
</dbReference>